<dbReference type="InterPro" id="IPR011344">
    <property type="entry name" value="ssDNA-bd"/>
</dbReference>
<dbReference type="SUPFAM" id="SSF50249">
    <property type="entry name" value="Nucleic acid-binding proteins"/>
    <property type="match status" value="1"/>
</dbReference>
<dbReference type="PIRSF" id="PIRSF002070">
    <property type="entry name" value="SSB"/>
    <property type="match status" value="1"/>
</dbReference>
<dbReference type="PANTHER" id="PTHR10302">
    <property type="entry name" value="SINGLE-STRANDED DNA-BINDING PROTEIN"/>
    <property type="match status" value="1"/>
</dbReference>
<dbReference type="GO" id="GO:0009295">
    <property type="term" value="C:nucleoid"/>
    <property type="evidence" value="ECO:0007669"/>
    <property type="project" value="TreeGrafter"/>
</dbReference>
<evidence type="ECO:0000313" key="6">
    <source>
        <dbReference type="Proteomes" id="UP000237423"/>
    </source>
</evidence>
<dbReference type="EMBL" id="PGFZ01000037">
    <property type="protein sequence ID" value="POZ49644.1"/>
    <property type="molecule type" value="Genomic_DNA"/>
</dbReference>
<dbReference type="Proteomes" id="UP000237423">
    <property type="component" value="Unassembled WGS sequence"/>
</dbReference>
<dbReference type="GO" id="GO:0003697">
    <property type="term" value="F:single-stranded DNA binding"/>
    <property type="evidence" value="ECO:0007669"/>
    <property type="project" value="InterPro"/>
</dbReference>
<dbReference type="GO" id="GO:0006260">
    <property type="term" value="P:DNA replication"/>
    <property type="evidence" value="ECO:0007669"/>
    <property type="project" value="InterPro"/>
</dbReference>
<dbReference type="Pfam" id="PF00436">
    <property type="entry name" value="SSB"/>
    <property type="match status" value="1"/>
</dbReference>
<evidence type="ECO:0000256" key="2">
    <source>
        <dbReference type="PIRNR" id="PIRNR002070"/>
    </source>
</evidence>
<evidence type="ECO:0000313" key="5">
    <source>
        <dbReference type="EMBL" id="POZ49644.1"/>
    </source>
</evidence>
<gene>
    <name evidence="5" type="ORF">AADEFJLK_04591</name>
</gene>
<dbReference type="CDD" id="cd04496">
    <property type="entry name" value="SSB_OBF"/>
    <property type="match status" value="1"/>
</dbReference>
<organism evidence="5 6">
    <name type="scientific">Methylovulum psychrotolerans</name>
    <dbReference type="NCBI Taxonomy" id="1704499"/>
    <lineage>
        <taxon>Bacteria</taxon>
        <taxon>Pseudomonadati</taxon>
        <taxon>Pseudomonadota</taxon>
        <taxon>Gammaproteobacteria</taxon>
        <taxon>Methylococcales</taxon>
        <taxon>Methylococcaceae</taxon>
        <taxon>Methylovulum</taxon>
    </lineage>
</organism>
<comment type="caution">
    <text evidence="5">The sequence shown here is derived from an EMBL/GenBank/DDBJ whole genome shotgun (WGS) entry which is preliminary data.</text>
</comment>
<feature type="region of interest" description="Disordered" evidence="4">
    <location>
        <begin position="104"/>
        <end position="126"/>
    </location>
</feature>
<dbReference type="PANTHER" id="PTHR10302:SF27">
    <property type="entry name" value="SINGLE-STRANDED DNA-BINDING PROTEIN"/>
    <property type="match status" value="1"/>
</dbReference>
<dbReference type="NCBIfam" id="TIGR00621">
    <property type="entry name" value="ssb"/>
    <property type="match status" value="1"/>
</dbReference>
<dbReference type="Gene3D" id="2.40.50.140">
    <property type="entry name" value="Nucleic acid-binding proteins"/>
    <property type="match status" value="1"/>
</dbReference>
<dbReference type="InterPro" id="IPR012340">
    <property type="entry name" value="NA-bd_OB-fold"/>
</dbReference>
<evidence type="ECO:0000256" key="4">
    <source>
        <dbReference type="SAM" id="MobiDB-lite"/>
    </source>
</evidence>
<proteinExistence type="predicted"/>
<dbReference type="AlphaFoldDB" id="A0A2S5CFR2"/>
<sequence>MSNVFSFVGTVGNDAQVRYTAAGLAVLNVNVANNIGFGDKQQTLWVRVAVFGKRAEGRLVEYLKKGQAVFVSGELTQSQYQGQDGTLKTALELTAQVLELVGGRKDSPAAAPAPVATADYDDDIPF</sequence>
<dbReference type="PROSITE" id="PS50935">
    <property type="entry name" value="SSB"/>
    <property type="match status" value="1"/>
</dbReference>
<keyword evidence="1 2" id="KW-0238">DNA-binding</keyword>
<dbReference type="InterPro" id="IPR000424">
    <property type="entry name" value="Primosome_PriB/ssb"/>
</dbReference>
<dbReference type="RefSeq" id="WP_103975963.1">
    <property type="nucleotide sequence ID" value="NZ_PGFZ01000037.1"/>
</dbReference>
<evidence type="ECO:0000256" key="1">
    <source>
        <dbReference type="ARBA" id="ARBA00023125"/>
    </source>
</evidence>
<reference evidence="5 6" key="1">
    <citation type="submission" date="2017-11" db="EMBL/GenBank/DDBJ databases">
        <title>Draft Genome Sequence of Methylobacter psychrotolerans Sph1T, an Obligate Methanotroph from Low-Temperature Environments.</title>
        <authorList>
            <person name="Oshkin I.Y."/>
            <person name="Miroshnikov K."/>
            <person name="Belova S.E."/>
            <person name="Korzhenkov A."/>
            <person name="Toshchakov S.V."/>
            <person name="Dedysh S.N."/>
        </authorList>
    </citation>
    <scope>NUCLEOTIDE SEQUENCE [LARGE SCALE GENOMIC DNA]</scope>
    <source>
        <strain evidence="5 6">Sph1</strain>
    </source>
</reference>
<accession>A0A2S5CFR2</accession>
<protein>
    <recommendedName>
        <fullName evidence="2 3">Single-stranded DNA-binding protein</fullName>
    </recommendedName>
</protein>
<name>A0A2S5CFR2_9GAMM</name>
<evidence type="ECO:0000256" key="3">
    <source>
        <dbReference type="RuleBase" id="RU000524"/>
    </source>
</evidence>
<feature type="compositionally biased region" description="Low complexity" evidence="4">
    <location>
        <begin position="108"/>
        <end position="118"/>
    </location>
</feature>